<evidence type="ECO:0000256" key="1">
    <source>
        <dbReference type="SAM" id="Coils"/>
    </source>
</evidence>
<name>A0A836BA01_9CHLO</name>
<organism evidence="3 4">
    <name type="scientific">Chlamydomonas schloesseri</name>
    <dbReference type="NCBI Taxonomy" id="2026947"/>
    <lineage>
        <taxon>Eukaryota</taxon>
        <taxon>Viridiplantae</taxon>
        <taxon>Chlorophyta</taxon>
        <taxon>core chlorophytes</taxon>
        <taxon>Chlorophyceae</taxon>
        <taxon>CS clade</taxon>
        <taxon>Chlamydomonadales</taxon>
        <taxon>Chlamydomonadaceae</taxon>
        <taxon>Chlamydomonas</taxon>
    </lineage>
</organism>
<comment type="caution">
    <text evidence="3">The sequence shown here is derived from an EMBL/GenBank/DDBJ whole genome shotgun (WGS) entry which is preliminary data.</text>
</comment>
<dbReference type="Gene3D" id="1.10.287.110">
    <property type="entry name" value="DnaJ domain"/>
    <property type="match status" value="1"/>
</dbReference>
<dbReference type="AlphaFoldDB" id="A0A836BA01"/>
<dbReference type="InterPro" id="IPR036869">
    <property type="entry name" value="J_dom_sf"/>
</dbReference>
<keyword evidence="4" id="KW-1185">Reference proteome</keyword>
<accession>A0A836BA01</accession>
<gene>
    <name evidence="3" type="ORF">HYH02_003581</name>
</gene>
<proteinExistence type="predicted"/>
<dbReference type="OrthoDB" id="2013461at2759"/>
<evidence type="ECO:0000313" key="4">
    <source>
        <dbReference type="Proteomes" id="UP000613740"/>
    </source>
</evidence>
<dbReference type="EMBL" id="JAEHOD010000007">
    <property type="protein sequence ID" value="KAG2451805.1"/>
    <property type="molecule type" value="Genomic_DNA"/>
</dbReference>
<dbReference type="Proteomes" id="UP000613740">
    <property type="component" value="Unassembled WGS sequence"/>
</dbReference>
<keyword evidence="1" id="KW-0175">Coiled coil</keyword>
<feature type="coiled-coil region" evidence="1">
    <location>
        <begin position="380"/>
        <end position="430"/>
    </location>
</feature>
<feature type="region of interest" description="Disordered" evidence="2">
    <location>
        <begin position="438"/>
        <end position="457"/>
    </location>
</feature>
<evidence type="ECO:0000256" key="2">
    <source>
        <dbReference type="SAM" id="MobiDB-lite"/>
    </source>
</evidence>
<sequence length="501" mass="55275">MSLGDGLQTAAGSADSEDASCEAYVAAADKRFRQAQIHDNPSSPSNTLRVKADKLCAQLREVKTPGVLYTLVPRVVDGYSRALAAAATPLERCAAAQALAELAWRRLELPLDVNGREALDLLADALKHYVLALLAGRDCQTVAWMDDLYCAATRLVDKAKDWEVLELVQQRPGLAEGWPDLGEVLCRLHSVLPRDLGSTSSSPHVASLTAWLALTRATHLYAEASAIQDEGASEQQWRRGLALVCDIRPLLESALANARSISEESLIEEAEDKLLGLTICEHICLSTQARHTADAMLRDVLSNSEELDMEGVRLVADKYLEAIGLASDFDQEAAACACAALGRLYCGVLRMHDRATHYYSQALHLAHSMAPKVVSDTTWYKEAAAAVQKAQEDVRREEERQAAQERAPFVEELSAELEALRAAADRGARALLVHVYTKHPPTESQPTTPTEDELRGDRLKDGLRRAILLYHPDRHTIKPKRWQVLAQEITKYLSARYQDFK</sequence>
<reference evidence="3" key="1">
    <citation type="journal article" date="2020" name="bioRxiv">
        <title>Comparative genomics of Chlamydomonas.</title>
        <authorList>
            <person name="Craig R.J."/>
            <person name="Hasan A.R."/>
            <person name="Ness R.W."/>
            <person name="Keightley P.D."/>
        </authorList>
    </citation>
    <scope>NUCLEOTIDE SEQUENCE</scope>
    <source>
        <strain evidence="3">CCAP 11/173</strain>
    </source>
</reference>
<protein>
    <recommendedName>
        <fullName evidence="5">J domain-containing protein</fullName>
    </recommendedName>
</protein>
<evidence type="ECO:0000313" key="3">
    <source>
        <dbReference type="EMBL" id="KAG2451805.1"/>
    </source>
</evidence>
<evidence type="ECO:0008006" key="5">
    <source>
        <dbReference type="Google" id="ProtNLM"/>
    </source>
</evidence>